<organism evidence="1 2">
    <name type="scientific">Entomomonas moraniae</name>
    <dbReference type="NCBI Taxonomy" id="2213226"/>
    <lineage>
        <taxon>Bacteria</taxon>
        <taxon>Pseudomonadati</taxon>
        <taxon>Pseudomonadota</taxon>
        <taxon>Gammaproteobacteria</taxon>
        <taxon>Pseudomonadales</taxon>
        <taxon>Pseudomonadaceae</taxon>
        <taxon>Entomomonas</taxon>
    </lineage>
</organism>
<dbReference type="RefSeq" id="WP_127164089.1">
    <property type="nucleotide sequence ID" value="NZ_CP029822.1"/>
</dbReference>
<reference evidence="2" key="1">
    <citation type="submission" date="2018-06" db="EMBL/GenBank/DDBJ databases">
        <title>Complete genome of Pseudomonas insecticola strain QZS01.</title>
        <authorList>
            <person name="Wang J."/>
            <person name="Su Q."/>
        </authorList>
    </citation>
    <scope>NUCLEOTIDE SEQUENCE [LARGE SCALE GENOMIC DNA]</scope>
    <source>
        <strain evidence="2">QZS01</strain>
    </source>
</reference>
<dbReference type="InterPro" id="IPR011009">
    <property type="entry name" value="Kinase-like_dom_sf"/>
</dbReference>
<evidence type="ECO:0000313" key="1">
    <source>
        <dbReference type="EMBL" id="AZS51325.1"/>
    </source>
</evidence>
<accession>A0A3Q9JJX9</accession>
<proteinExistence type="predicted"/>
<dbReference type="KEGG" id="emo:DM558_11335"/>
<dbReference type="Gene3D" id="1.10.510.10">
    <property type="entry name" value="Transferase(Phosphotransferase) domain 1"/>
    <property type="match status" value="1"/>
</dbReference>
<sequence length="251" mass="29185">MNEFIAAADRALLSEHGLDSFEALWTLQLESVDEPNNERGGWSSVSYLKLGDKGYFLKRQSNHLTRSLKAPFGEPTFAREFRNIEHYQALGIPAVTAAYFATRKLLGEKQAILMTHALDGWRDLESYLQEWDSLPKNEQRALIESCAKLLKKLHDKKVLHGCFYPKHIFLKQTGSAFESCLIDLEKTRALHGKRDRLKDIDTLIRRTKKQWLESECRLFLSIYLAESENSPLVTEWFTWIIKRNRVKEQRA</sequence>
<name>A0A3Q9JJX9_9GAMM</name>
<dbReference type="PIRSF" id="PIRSF026326">
    <property type="entry name" value="InaA"/>
    <property type="match status" value="1"/>
</dbReference>
<dbReference type="Pfam" id="PF06293">
    <property type="entry name" value="Kdo"/>
    <property type="match status" value="1"/>
</dbReference>
<keyword evidence="1" id="KW-0808">Transferase</keyword>
<protein>
    <submittedName>
        <fullName evidence="1">Lipopolysaccharide kinase</fullName>
    </submittedName>
</protein>
<dbReference type="EMBL" id="CP029822">
    <property type="protein sequence ID" value="AZS51325.1"/>
    <property type="molecule type" value="Genomic_DNA"/>
</dbReference>
<dbReference type="SUPFAM" id="SSF56112">
    <property type="entry name" value="Protein kinase-like (PK-like)"/>
    <property type="match status" value="1"/>
</dbReference>
<evidence type="ECO:0000313" key="2">
    <source>
        <dbReference type="Proteomes" id="UP000273143"/>
    </source>
</evidence>
<keyword evidence="1" id="KW-0418">Kinase</keyword>
<gene>
    <name evidence="1" type="ORF">DM558_11335</name>
</gene>
<dbReference type="GO" id="GO:0016301">
    <property type="term" value="F:kinase activity"/>
    <property type="evidence" value="ECO:0007669"/>
    <property type="project" value="UniProtKB-KW"/>
</dbReference>
<dbReference type="InterPro" id="IPR027023">
    <property type="entry name" value="Put_LipoPS_kinase_InaA"/>
</dbReference>
<dbReference type="Proteomes" id="UP000273143">
    <property type="component" value="Chromosome"/>
</dbReference>
<dbReference type="AlphaFoldDB" id="A0A3Q9JJX9"/>
<keyword evidence="2" id="KW-1185">Reference proteome</keyword>